<dbReference type="Pfam" id="PF02604">
    <property type="entry name" value="PhdYeFM_antitox"/>
    <property type="match status" value="1"/>
</dbReference>
<dbReference type="SUPFAM" id="SSF143120">
    <property type="entry name" value="YefM-like"/>
    <property type="match status" value="1"/>
</dbReference>
<comment type="function">
    <text evidence="2">Antitoxin component of a type II toxin-antitoxin (TA) system.</text>
</comment>
<name>A0ABU3KB03_9BACT</name>
<dbReference type="EMBL" id="JAQOUE010000001">
    <property type="protein sequence ID" value="MDT7043483.1"/>
    <property type="molecule type" value="Genomic_DNA"/>
</dbReference>
<evidence type="ECO:0000313" key="4">
    <source>
        <dbReference type="Proteomes" id="UP001250932"/>
    </source>
</evidence>
<dbReference type="InterPro" id="IPR006442">
    <property type="entry name" value="Antitoxin_Phd/YefM"/>
</dbReference>
<accession>A0ABU3KB03</accession>
<proteinExistence type="inferred from homology"/>
<reference evidence="3 4" key="1">
    <citation type="journal article" date="2023" name="ISME J.">
        <title>Cultivation and genomic characterization of novel and ubiquitous marine nitrite-oxidizing bacteria from the Nitrospirales.</title>
        <authorList>
            <person name="Mueller A.J."/>
            <person name="Daebeler A."/>
            <person name="Herbold C.W."/>
            <person name="Kirkegaard R.H."/>
            <person name="Daims H."/>
        </authorList>
    </citation>
    <scope>NUCLEOTIDE SEQUENCE [LARGE SCALE GENOMIC DNA]</scope>
    <source>
        <strain evidence="3 4">EB</strain>
    </source>
</reference>
<evidence type="ECO:0000313" key="3">
    <source>
        <dbReference type="EMBL" id="MDT7043483.1"/>
    </source>
</evidence>
<dbReference type="InterPro" id="IPR036165">
    <property type="entry name" value="YefM-like_sf"/>
</dbReference>
<dbReference type="Proteomes" id="UP001250932">
    <property type="component" value="Unassembled WGS sequence"/>
</dbReference>
<protein>
    <recommendedName>
        <fullName evidence="2">Antitoxin</fullName>
    </recommendedName>
</protein>
<evidence type="ECO:0000256" key="2">
    <source>
        <dbReference type="RuleBase" id="RU362080"/>
    </source>
</evidence>
<comment type="similarity">
    <text evidence="1 2">Belongs to the phD/YefM antitoxin family.</text>
</comment>
<organism evidence="3 4">
    <name type="scientific">Candidatus Nitronereus thalassa</name>
    <dbReference type="NCBI Taxonomy" id="3020898"/>
    <lineage>
        <taxon>Bacteria</taxon>
        <taxon>Pseudomonadati</taxon>
        <taxon>Nitrospirota</taxon>
        <taxon>Nitrospiria</taxon>
        <taxon>Nitrospirales</taxon>
        <taxon>Nitrospiraceae</taxon>
        <taxon>Candidatus Nitronereus</taxon>
    </lineage>
</organism>
<dbReference type="Gene3D" id="3.40.1620.10">
    <property type="entry name" value="YefM-like domain"/>
    <property type="match status" value="1"/>
</dbReference>
<dbReference type="PANTHER" id="PTHR35377">
    <property type="entry name" value="ANTITOXIN VAPB49-RELATED-RELATED"/>
    <property type="match status" value="1"/>
</dbReference>
<keyword evidence="4" id="KW-1185">Reference proteome</keyword>
<dbReference type="RefSeq" id="WP_313834050.1">
    <property type="nucleotide sequence ID" value="NZ_JAQOUE010000001.1"/>
</dbReference>
<gene>
    <name evidence="3" type="ORF">PPG34_14085</name>
</gene>
<comment type="caution">
    <text evidence="3">The sequence shown here is derived from an EMBL/GenBank/DDBJ whole genome shotgun (WGS) entry which is preliminary data.</text>
</comment>
<dbReference type="NCBIfam" id="TIGR01552">
    <property type="entry name" value="phd_fam"/>
    <property type="match status" value="1"/>
</dbReference>
<dbReference type="PANTHER" id="PTHR35377:SF8">
    <property type="entry name" value="ANTITOXIN VAPB22"/>
    <property type="match status" value="1"/>
</dbReference>
<dbReference type="InterPro" id="IPR051416">
    <property type="entry name" value="phD-YefM_TA_antitoxins"/>
</dbReference>
<evidence type="ECO:0000256" key="1">
    <source>
        <dbReference type="ARBA" id="ARBA00009981"/>
    </source>
</evidence>
<sequence>MPEVGAYDAKTHLPKLLERTQKGERFVITKHGRPVAELVPVTRADPESVRRTIADIRSFRETLRKRGVKIRGLLKKGESLRELAHQGHRY</sequence>